<dbReference type="AlphaFoldDB" id="A0A9D1T0M7"/>
<dbReference type="Proteomes" id="UP000886812">
    <property type="component" value="Unassembled WGS sequence"/>
</dbReference>
<evidence type="ECO:0000256" key="1">
    <source>
        <dbReference type="SAM" id="MobiDB-lite"/>
    </source>
</evidence>
<comment type="caution">
    <text evidence="2">The sequence shown here is derived from an EMBL/GenBank/DDBJ whole genome shotgun (WGS) entry which is preliminary data.</text>
</comment>
<evidence type="ECO:0000313" key="2">
    <source>
        <dbReference type="EMBL" id="HIV03564.1"/>
    </source>
</evidence>
<sequence>MDFKKNKAFTAAVAFCAVVLLGGLGCCVWQLIGMSSANAAAEATERKLTRLQNRGKDFALTEKNVSIEQANEAAINAAINAKIERLTGKKAGEKETPVPASNDFFSSLTQRVADYAKTLEAKKIALSDDAKFFGFGRYLSVASKPTLSSDSVRVLSTEEDALRRILTALTEARDAGEKALRGANLLAPDKRVFLLIKDVRRETAELAQGGGDAPASASRADELSVTPRDDSAETGLYRLTSKASPRGGAPFPSLRKPNMTKALAFQVGFVAPTAVFRNFLASLSDAGDFPIFVRDVSVKPAVPAEVSSAKLRLDPPPAPLPSEEAAAQESAAATDFGIFGPAPAESDRADASVAAVPAAPEKFVVSPEALSEFLVTLEYVVPAYNPSALAEEKEEE</sequence>
<dbReference type="PROSITE" id="PS51257">
    <property type="entry name" value="PROKAR_LIPOPROTEIN"/>
    <property type="match status" value="1"/>
</dbReference>
<reference evidence="2" key="1">
    <citation type="submission" date="2020-10" db="EMBL/GenBank/DDBJ databases">
        <authorList>
            <person name="Gilroy R."/>
        </authorList>
    </citation>
    <scope>NUCLEOTIDE SEQUENCE</scope>
    <source>
        <strain evidence="2">10669</strain>
    </source>
</reference>
<protein>
    <submittedName>
        <fullName evidence="2">Uncharacterized protein</fullName>
    </submittedName>
</protein>
<gene>
    <name evidence="2" type="ORF">IAC75_00200</name>
</gene>
<proteinExistence type="predicted"/>
<evidence type="ECO:0000313" key="3">
    <source>
        <dbReference type="Proteomes" id="UP000886812"/>
    </source>
</evidence>
<feature type="region of interest" description="Disordered" evidence="1">
    <location>
        <begin position="206"/>
        <end position="231"/>
    </location>
</feature>
<feature type="compositionally biased region" description="Basic and acidic residues" evidence="1">
    <location>
        <begin position="219"/>
        <end position="231"/>
    </location>
</feature>
<organism evidence="2 3">
    <name type="scientific">Candidatus Spyradosoma merdigallinarum</name>
    <dbReference type="NCBI Taxonomy" id="2840950"/>
    <lineage>
        <taxon>Bacteria</taxon>
        <taxon>Pseudomonadati</taxon>
        <taxon>Verrucomicrobiota</taxon>
        <taxon>Opitutia</taxon>
        <taxon>Opitutia incertae sedis</taxon>
        <taxon>Candidatus Spyradosoma</taxon>
    </lineage>
</organism>
<name>A0A9D1T0M7_9BACT</name>
<dbReference type="EMBL" id="DVOG01000008">
    <property type="protein sequence ID" value="HIV03564.1"/>
    <property type="molecule type" value="Genomic_DNA"/>
</dbReference>
<reference evidence="2" key="2">
    <citation type="journal article" date="2021" name="PeerJ">
        <title>Extensive microbial diversity within the chicken gut microbiome revealed by metagenomics and culture.</title>
        <authorList>
            <person name="Gilroy R."/>
            <person name="Ravi A."/>
            <person name="Getino M."/>
            <person name="Pursley I."/>
            <person name="Horton D.L."/>
            <person name="Alikhan N.F."/>
            <person name="Baker D."/>
            <person name="Gharbi K."/>
            <person name="Hall N."/>
            <person name="Watson M."/>
            <person name="Adriaenssens E.M."/>
            <person name="Foster-Nyarko E."/>
            <person name="Jarju S."/>
            <person name="Secka A."/>
            <person name="Antonio M."/>
            <person name="Oren A."/>
            <person name="Chaudhuri R.R."/>
            <person name="La Ragione R."/>
            <person name="Hildebrand F."/>
            <person name="Pallen M.J."/>
        </authorList>
    </citation>
    <scope>NUCLEOTIDE SEQUENCE</scope>
    <source>
        <strain evidence="2">10669</strain>
    </source>
</reference>
<accession>A0A9D1T0M7</accession>